<keyword evidence="7" id="KW-0479">Metal-binding</keyword>
<evidence type="ECO:0000313" key="10">
    <source>
        <dbReference type="EMBL" id="KKK34222.1"/>
    </source>
</evidence>
<dbReference type="EMBL" id="LAYZ01000023">
    <property type="protein sequence ID" value="KKK34222.1"/>
    <property type="molecule type" value="Genomic_DNA"/>
</dbReference>
<comment type="caution">
    <text evidence="10">The sequence shown here is derived from an EMBL/GenBank/DDBJ whole genome shotgun (WGS) entry which is preliminary data.</text>
</comment>
<comment type="cofactor">
    <cofactor evidence="1">
        <name>Co(2+)</name>
        <dbReference type="ChEBI" id="CHEBI:48828"/>
    </cofactor>
</comment>
<proteinExistence type="inferred from homology"/>
<keyword evidence="5 10" id="KW-0031">Aminopeptidase</keyword>
<keyword evidence="9" id="KW-0482">Metalloprotease</keyword>
<dbReference type="OrthoDB" id="9803993at2"/>
<dbReference type="Gene3D" id="3.40.1830.10">
    <property type="entry name" value="Thermophilic metalloprotease (M29)"/>
    <property type="match status" value="1"/>
</dbReference>
<comment type="cofactor">
    <cofactor evidence="2">
        <name>Mg(2+)</name>
        <dbReference type="ChEBI" id="CHEBI:18420"/>
    </cofactor>
</comment>
<evidence type="ECO:0000256" key="7">
    <source>
        <dbReference type="ARBA" id="ARBA00022723"/>
    </source>
</evidence>
<dbReference type="InterPro" id="IPR000787">
    <property type="entry name" value="Peptidase_M29"/>
</dbReference>
<evidence type="ECO:0000256" key="2">
    <source>
        <dbReference type="ARBA" id="ARBA00001946"/>
    </source>
</evidence>
<dbReference type="GO" id="GO:0046872">
    <property type="term" value="F:metal ion binding"/>
    <property type="evidence" value="ECO:0007669"/>
    <property type="project" value="UniProtKB-KW"/>
</dbReference>
<gene>
    <name evidence="10" type="ORF">WN59_08055</name>
</gene>
<sequence>MKQFEEKLEKYAGLLVETGLNVQKDGRVFIRSSVDALPLIRLVTKKAYEKGAKEVKVSMTDDALTRMHAENQSREELSTIHQWTIDERMYYSDEKAGFLSITSSSPELLKGVDPEKLQAMQVASGRAFKDFSNRIQSDYHSWCVAGYPSVEWAKLVYPDKDDDEAVSALLDLILYTVRADVEDPVAAWEELDRSLHEKVDYLNGRKYKALRYEAPGTDFVMELPEGHLWAGASSVNEDGERFMANMPTEEVFSVPKKTGVNGYVSNTLPLSYGGNIIDDFKLTFKDGKVVDFEADTGYDVLENLLNTDEGARYLGEVALVPHDSPISNTGKLFYNTLFDENASCHIALGSAYAFCIEGGKSMSREELEHAGLNDSISHVDFMIGSEKLNIYGVDEDGREEKIFEKGNWAF</sequence>
<dbReference type="AlphaFoldDB" id="A0A0M2SMX0"/>
<dbReference type="Proteomes" id="UP000034287">
    <property type="component" value="Unassembled WGS sequence"/>
</dbReference>
<keyword evidence="11" id="KW-1185">Reference proteome</keyword>
<evidence type="ECO:0000256" key="9">
    <source>
        <dbReference type="ARBA" id="ARBA00023049"/>
    </source>
</evidence>
<evidence type="ECO:0000256" key="1">
    <source>
        <dbReference type="ARBA" id="ARBA00001941"/>
    </source>
</evidence>
<dbReference type="Pfam" id="PF02073">
    <property type="entry name" value="Peptidase_M29"/>
    <property type="match status" value="1"/>
</dbReference>
<dbReference type="PATRIC" id="fig|1432562.3.peg.1581"/>
<accession>A0A0M2SMX0</accession>
<dbReference type="STRING" id="1432562.WN59_08055"/>
<dbReference type="GO" id="GO:0008237">
    <property type="term" value="F:metallopeptidase activity"/>
    <property type="evidence" value="ECO:0007669"/>
    <property type="project" value="UniProtKB-KW"/>
</dbReference>
<dbReference type="PRINTS" id="PR00919">
    <property type="entry name" value="THERMOPTASE"/>
</dbReference>
<dbReference type="InterPro" id="IPR052170">
    <property type="entry name" value="M29_Exopeptidase"/>
</dbReference>
<comment type="similarity">
    <text evidence="4">Belongs to the peptidase M29 family.</text>
</comment>
<name>A0A0M2SMX0_9STAP</name>
<keyword evidence="6" id="KW-0645">Protease</keyword>
<dbReference type="PANTHER" id="PTHR34448">
    <property type="entry name" value="AMINOPEPTIDASE"/>
    <property type="match status" value="1"/>
</dbReference>
<dbReference type="GO" id="GO:0006508">
    <property type="term" value="P:proteolysis"/>
    <property type="evidence" value="ECO:0007669"/>
    <property type="project" value="UniProtKB-KW"/>
</dbReference>
<evidence type="ECO:0000256" key="8">
    <source>
        <dbReference type="ARBA" id="ARBA00022801"/>
    </source>
</evidence>
<keyword evidence="8" id="KW-0378">Hydrolase</keyword>
<dbReference type="GO" id="GO:0004177">
    <property type="term" value="F:aminopeptidase activity"/>
    <property type="evidence" value="ECO:0007669"/>
    <property type="project" value="UniProtKB-KW"/>
</dbReference>
<evidence type="ECO:0000313" key="11">
    <source>
        <dbReference type="Proteomes" id="UP000034287"/>
    </source>
</evidence>
<evidence type="ECO:0000256" key="3">
    <source>
        <dbReference type="ARBA" id="ARBA00001947"/>
    </source>
</evidence>
<dbReference type="InterPro" id="IPR035097">
    <property type="entry name" value="M29_N-terminal"/>
</dbReference>
<dbReference type="SUPFAM" id="SSF144052">
    <property type="entry name" value="Thermophilic metalloprotease-like"/>
    <property type="match status" value="1"/>
</dbReference>
<organism evidence="10 11">
    <name type="scientific">Salinicoccus sediminis</name>
    <dbReference type="NCBI Taxonomy" id="1432562"/>
    <lineage>
        <taxon>Bacteria</taxon>
        <taxon>Bacillati</taxon>
        <taxon>Bacillota</taxon>
        <taxon>Bacilli</taxon>
        <taxon>Bacillales</taxon>
        <taxon>Staphylococcaceae</taxon>
        <taxon>Salinicoccus</taxon>
    </lineage>
</organism>
<comment type="cofactor">
    <cofactor evidence="3">
        <name>Zn(2+)</name>
        <dbReference type="ChEBI" id="CHEBI:29105"/>
    </cofactor>
</comment>
<dbReference type="PANTHER" id="PTHR34448:SF3">
    <property type="entry name" value="AMINOPEPTIDASE AMPS"/>
    <property type="match status" value="1"/>
</dbReference>
<protein>
    <submittedName>
        <fullName evidence="10">Aminopeptidase T</fullName>
    </submittedName>
</protein>
<evidence type="ECO:0000256" key="5">
    <source>
        <dbReference type="ARBA" id="ARBA00022438"/>
    </source>
</evidence>
<dbReference type="RefSeq" id="WP_046515478.1">
    <property type="nucleotide sequence ID" value="NZ_LAYZ01000023.1"/>
</dbReference>
<evidence type="ECO:0000256" key="6">
    <source>
        <dbReference type="ARBA" id="ARBA00022670"/>
    </source>
</evidence>
<reference evidence="10 11" key="1">
    <citation type="submission" date="2015-04" db="EMBL/GenBank/DDBJ databases">
        <title>Taxonomic description and genome sequence of Salinicoccus sediminis sp. nov., a novel hyper halotolerant bacterium isolated from marine sediment.</title>
        <authorList>
            <person name="Mathan Kumar R."/>
            <person name="Kaur G."/>
            <person name="Kumar N."/>
            <person name="Kumar A."/>
            <person name="Singh N.K."/>
            <person name="Kaur N."/>
            <person name="Mayilraj S."/>
        </authorList>
    </citation>
    <scope>NUCLEOTIDE SEQUENCE [LARGE SCALE GENOMIC DNA]</scope>
    <source>
        <strain evidence="10 11">SV-16</strain>
    </source>
</reference>
<evidence type="ECO:0000256" key="4">
    <source>
        <dbReference type="ARBA" id="ARBA00008236"/>
    </source>
</evidence>